<protein>
    <submittedName>
        <fullName evidence="1">Uncharacterized protein</fullName>
    </submittedName>
</protein>
<dbReference type="AlphaFoldDB" id="A0A9P8I369"/>
<dbReference type="EMBL" id="JAGHQL010000053">
    <property type="protein sequence ID" value="KAH0542454.1"/>
    <property type="molecule type" value="Genomic_DNA"/>
</dbReference>
<dbReference type="Proteomes" id="UP000698800">
    <property type="component" value="Unassembled WGS sequence"/>
</dbReference>
<evidence type="ECO:0000313" key="1">
    <source>
        <dbReference type="EMBL" id="KAH0542454.1"/>
    </source>
</evidence>
<comment type="caution">
    <text evidence="1">The sequence shown here is derived from an EMBL/GenBank/DDBJ whole genome shotgun (WGS) entry which is preliminary data.</text>
</comment>
<evidence type="ECO:0000313" key="2">
    <source>
        <dbReference type="Proteomes" id="UP000698800"/>
    </source>
</evidence>
<reference evidence="1" key="1">
    <citation type="submission" date="2021-03" db="EMBL/GenBank/DDBJ databases">
        <title>Comparative genomics and phylogenomic investigation of the class Geoglossomycetes provide insights into ecological specialization and systematics.</title>
        <authorList>
            <person name="Melie T."/>
            <person name="Pirro S."/>
            <person name="Miller A.N."/>
            <person name="Quandt A."/>
        </authorList>
    </citation>
    <scope>NUCLEOTIDE SEQUENCE</scope>
    <source>
        <strain evidence="1">GBOQ0MN5Z8</strain>
    </source>
</reference>
<organism evidence="1 2">
    <name type="scientific">Glutinoglossum americanum</name>
    <dbReference type="NCBI Taxonomy" id="1670608"/>
    <lineage>
        <taxon>Eukaryota</taxon>
        <taxon>Fungi</taxon>
        <taxon>Dikarya</taxon>
        <taxon>Ascomycota</taxon>
        <taxon>Pezizomycotina</taxon>
        <taxon>Geoglossomycetes</taxon>
        <taxon>Geoglossales</taxon>
        <taxon>Geoglossaceae</taxon>
        <taxon>Glutinoglossum</taxon>
    </lineage>
</organism>
<name>A0A9P8I369_9PEZI</name>
<gene>
    <name evidence="1" type="ORF">FGG08_003125</name>
</gene>
<accession>A0A9P8I369</accession>
<sequence>MHKPRLYVALYARGNSQPDGEVYHWALIVGPKEELQGSLGGRYHVKNAIDGTGNPYWYYQRVEIPVQPTSTLLVRITVAKVADQEKLEQTLENVPLIQNEPNWNCRVWIRDALAALEADERSLGTKKTDWQIVEHIANWYVQHKKDQHRFDGQVQWDMAKAPTYNLLEDRETIP</sequence>
<proteinExistence type="predicted"/>
<dbReference type="InterPro" id="IPR054208">
    <property type="entry name" value="DUF6914"/>
</dbReference>
<keyword evidence="2" id="KW-1185">Reference proteome</keyword>
<dbReference type="OrthoDB" id="2679825at2759"/>
<dbReference type="Pfam" id="PF21858">
    <property type="entry name" value="DUF6914"/>
    <property type="match status" value="1"/>
</dbReference>